<gene>
    <name evidence="10" type="ORF">ABZ931_26840</name>
</gene>
<evidence type="ECO:0000256" key="7">
    <source>
        <dbReference type="SAM" id="MobiDB-lite"/>
    </source>
</evidence>
<evidence type="ECO:0000256" key="2">
    <source>
        <dbReference type="ARBA" id="ARBA00022692"/>
    </source>
</evidence>
<feature type="transmembrane region" description="Helical" evidence="8">
    <location>
        <begin position="70"/>
        <end position="99"/>
    </location>
</feature>
<dbReference type="InterPro" id="IPR051689">
    <property type="entry name" value="Sterol_desaturase/TMEM195"/>
</dbReference>
<keyword evidence="3 8" id="KW-1133">Transmembrane helix</keyword>
<evidence type="ECO:0000256" key="4">
    <source>
        <dbReference type="ARBA" id="ARBA00023002"/>
    </source>
</evidence>
<evidence type="ECO:0000256" key="5">
    <source>
        <dbReference type="ARBA" id="ARBA00023098"/>
    </source>
</evidence>
<feature type="domain" description="Fatty acid hydroxylase" evidence="9">
    <location>
        <begin position="113"/>
        <end position="244"/>
    </location>
</feature>
<evidence type="ECO:0000313" key="11">
    <source>
        <dbReference type="Proteomes" id="UP001551189"/>
    </source>
</evidence>
<reference evidence="10 11" key="1">
    <citation type="submission" date="2024-06" db="EMBL/GenBank/DDBJ databases">
        <title>The Natural Products Discovery Center: Release of the First 8490 Sequenced Strains for Exploring Actinobacteria Biosynthetic Diversity.</title>
        <authorList>
            <person name="Kalkreuter E."/>
            <person name="Kautsar S.A."/>
            <person name="Yang D."/>
            <person name="Bader C.D."/>
            <person name="Teijaro C.N."/>
            <person name="Fluegel L."/>
            <person name="Davis C.M."/>
            <person name="Simpson J.R."/>
            <person name="Lauterbach L."/>
            <person name="Steele A.D."/>
            <person name="Gui C."/>
            <person name="Meng S."/>
            <person name="Li G."/>
            <person name="Viehrig K."/>
            <person name="Ye F."/>
            <person name="Su P."/>
            <person name="Kiefer A.F."/>
            <person name="Nichols A."/>
            <person name="Cepeda A.J."/>
            <person name="Yan W."/>
            <person name="Fan B."/>
            <person name="Jiang Y."/>
            <person name="Adhikari A."/>
            <person name="Zheng C.-J."/>
            <person name="Schuster L."/>
            <person name="Cowan T.M."/>
            <person name="Smanski M.J."/>
            <person name="Chevrette M.G."/>
            <person name="De Carvalho L.P.S."/>
            <person name="Shen B."/>
        </authorList>
    </citation>
    <scope>NUCLEOTIDE SEQUENCE [LARGE SCALE GENOMIC DNA]</scope>
    <source>
        <strain evidence="10 11">NPDC046851</strain>
    </source>
</reference>
<feature type="transmembrane region" description="Helical" evidence="8">
    <location>
        <begin position="105"/>
        <end position="125"/>
    </location>
</feature>
<evidence type="ECO:0000256" key="8">
    <source>
        <dbReference type="SAM" id="Phobius"/>
    </source>
</evidence>
<feature type="transmembrane region" description="Helical" evidence="8">
    <location>
        <begin position="39"/>
        <end position="58"/>
    </location>
</feature>
<dbReference type="InterPro" id="IPR006694">
    <property type="entry name" value="Fatty_acid_hydroxylase"/>
</dbReference>
<keyword evidence="5" id="KW-0443">Lipid metabolism</keyword>
<dbReference type="RefSeq" id="WP_359698525.1">
    <property type="nucleotide sequence ID" value="NZ_JBEYXT010000149.1"/>
</dbReference>
<dbReference type="Proteomes" id="UP001551189">
    <property type="component" value="Unassembled WGS sequence"/>
</dbReference>
<evidence type="ECO:0000256" key="6">
    <source>
        <dbReference type="ARBA" id="ARBA00023136"/>
    </source>
</evidence>
<keyword evidence="4" id="KW-0560">Oxidoreductase</keyword>
<comment type="caution">
    <text evidence="10">The sequence shown here is derived from an EMBL/GenBank/DDBJ whole genome shotgun (WGS) entry which is preliminary data.</text>
</comment>
<name>A0ABV3B588_9ACTN</name>
<keyword evidence="2 8" id="KW-0812">Transmembrane</keyword>
<dbReference type="PANTHER" id="PTHR21624">
    <property type="entry name" value="STEROL DESATURASE-RELATED PROTEIN"/>
    <property type="match status" value="1"/>
</dbReference>
<sequence length="300" mass="33119">MRGHFRTLLRHVAYPALLAALVATAITALHLRWDLGRVSQLFLVGTIAYFTLLERLIPYEREWAPSAREWGWYGVYFVLTTTGGALAQLPVAAIVGWAAPRHPALPLWAEIPLALLLGSLVNYLIHRWCHTSPRLWRLHGVHHVPDKVNVGNNGVNHLLDVVLTQGVVQCSLALTGFSTETVFVIGLFVVTQGYFVHANIDVRIGPLNHVLAGPEQHRLHHSVDLSEAGHYGSELSVWDHAFGSFTWRPGRRPVAVGLRNPADFPRTGEVVASHLQAWRRPARPDRSATGPAAGPSRPAL</sequence>
<evidence type="ECO:0000313" key="10">
    <source>
        <dbReference type="EMBL" id="MEU6804597.1"/>
    </source>
</evidence>
<organism evidence="10 11">
    <name type="scientific">Streptomyces neyagawaensis</name>
    <dbReference type="NCBI Taxonomy" id="42238"/>
    <lineage>
        <taxon>Bacteria</taxon>
        <taxon>Bacillati</taxon>
        <taxon>Actinomycetota</taxon>
        <taxon>Actinomycetes</taxon>
        <taxon>Kitasatosporales</taxon>
        <taxon>Streptomycetaceae</taxon>
        <taxon>Streptomyces</taxon>
    </lineage>
</organism>
<keyword evidence="11" id="KW-1185">Reference proteome</keyword>
<evidence type="ECO:0000259" key="9">
    <source>
        <dbReference type="Pfam" id="PF04116"/>
    </source>
</evidence>
<dbReference type="PANTHER" id="PTHR21624:SF1">
    <property type="entry name" value="ALKYLGLYCEROL MONOOXYGENASE"/>
    <property type="match status" value="1"/>
</dbReference>
<comment type="subcellular location">
    <subcellularLocation>
        <location evidence="1">Endomembrane system</location>
        <topology evidence="1">Multi-pass membrane protein</topology>
    </subcellularLocation>
</comment>
<evidence type="ECO:0000256" key="3">
    <source>
        <dbReference type="ARBA" id="ARBA00022989"/>
    </source>
</evidence>
<accession>A0ABV3B588</accession>
<protein>
    <submittedName>
        <fullName evidence="10">Sterol desaturase family protein</fullName>
    </submittedName>
</protein>
<proteinExistence type="predicted"/>
<feature type="transmembrane region" description="Helical" evidence="8">
    <location>
        <begin position="12"/>
        <end position="33"/>
    </location>
</feature>
<dbReference type="EMBL" id="JBEYXT010000149">
    <property type="protein sequence ID" value="MEU6804597.1"/>
    <property type="molecule type" value="Genomic_DNA"/>
</dbReference>
<evidence type="ECO:0000256" key="1">
    <source>
        <dbReference type="ARBA" id="ARBA00004127"/>
    </source>
</evidence>
<keyword evidence="6 8" id="KW-0472">Membrane</keyword>
<feature type="region of interest" description="Disordered" evidence="7">
    <location>
        <begin position="278"/>
        <end position="300"/>
    </location>
</feature>
<dbReference type="Pfam" id="PF04116">
    <property type="entry name" value="FA_hydroxylase"/>
    <property type="match status" value="1"/>
</dbReference>